<protein>
    <submittedName>
        <fullName evidence="1">Uncharacterized protein</fullName>
    </submittedName>
</protein>
<proteinExistence type="predicted"/>
<reference evidence="1 2" key="1">
    <citation type="submission" date="2016-06" db="EMBL/GenBank/DDBJ databases">
        <authorList>
            <person name="Kjaerup R.B."/>
            <person name="Dalgaard T.S."/>
            <person name="Juul-Madsen H.R."/>
        </authorList>
    </citation>
    <scope>NUCLEOTIDE SEQUENCE [LARGE SCALE GENOMIC DNA]</scope>
    <source>
        <strain evidence="1 2">DSM 45577</strain>
    </source>
</reference>
<evidence type="ECO:0000313" key="1">
    <source>
        <dbReference type="EMBL" id="SCL64469.1"/>
    </source>
</evidence>
<organism evidence="1 2">
    <name type="scientific">Micromonospora yangpuensis</name>
    <dbReference type="NCBI Taxonomy" id="683228"/>
    <lineage>
        <taxon>Bacteria</taxon>
        <taxon>Bacillati</taxon>
        <taxon>Actinomycetota</taxon>
        <taxon>Actinomycetes</taxon>
        <taxon>Micromonosporales</taxon>
        <taxon>Micromonosporaceae</taxon>
        <taxon>Micromonospora</taxon>
    </lineage>
</organism>
<sequence length="145" mass="15715">MTSPHVPAGTRVRLVIPDATVVAHGNLQLQVRLPDHSEIIHLPIVDNHFQSIVEVLAHAPRVAPGQTWRSEAGHLFYAVRWRQSEGDAGEPVLIAADSAGAYTPAQAVADFGQLTLLDTRAVWDPVEPVDPDSTTILPRVTEGRP</sequence>
<dbReference type="AlphaFoldDB" id="A0A1C6VDM2"/>
<name>A0A1C6VDM2_9ACTN</name>
<dbReference type="Proteomes" id="UP000198937">
    <property type="component" value="Unassembled WGS sequence"/>
</dbReference>
<dbReference type="RefSeq" id="WP_139135778.1">
    <property type="nucleotide sequence ID" value="NZ_BMMJ01000007.1"/>
</dbReference>
<dbReference type="EMBL" id="FMIA01000002">
    <property type="protein sequence ID" value="SCL64469.1"/>
    <property type="molecule type" value="Genomic_DNA"/>
</dbReference>
<dbReference type="OrthoDB" id="9877843at2"/>
<keyword evidence="2" id="KW-1185">Reference proteome</keyword>
<dbReference type="STRING" id="683228.GA0070617_5480"/>
<gene>
    <name evidence="1" type="ORF">GA0070617_5480</name>
</gene>
<evidence type="ECO:0000313" key="2">
    <source>
        <dbReference type="Proteomes" id="UP000198937"/>
    </source>
</evidence>
<accession>A0A1C6VDM2</accession>